<sequence length="299" mass="32571">MRTGHGIRAAVMAAALLGVLGVQGDLAGVHAEPDQQAKLRNLTKQAAELSKAYRGDIISLEDAQRAADKASKLVGKLKVDLRKAEGQVAAFAQTAYMGMGFDTSDLMGMASDPSTLSTFAYLSSSKLERVNGVRTLLDRQRKAAKTADVQIDKLQKQIKELKDKQRDVEKLMARYGFQAPDAGSGLTARMVTVRNTIMQNFPMPFGVGCLRAGDPGEHGKGRACDFMMSGGGRMPDATAKERGDALAAWCIAHARQYGIMYIIWQQRFYDMRTGAGWRTMSDRGGITANHYDHVHVSVL</sequence>
<dbReference type="RefSeq" id="WP_210154534.1">
    <property type="nucleotide sequence ID" value="NZ_JAFCNB010000002.1"/>
</dbReference>
<keyword evidence="5" id="KW-1185">Reference proteome</keyword>
<comment type="caution">
    <text evidence="4">The sequence shown here is derived from an EMBL/GenBank/DDBJ whole genome shotgun (WGS) entry which is preliminary data.</text>
</comment>
<evidence type="ECO:0000259" key="3">
    <source>
        <dbReference type="Pfam" id="PF26571"/>
    </source>
</evidence>
<dbReference type="EMBL" id="JAFCNB010000002">
    <property type="protein sequence ID" value="MBP2703251.1"/>
    <property type="molecule type" value="Genomic_DNA"/>
</dbReference>
<organism evidence="4 5">
    <name type="scientific">Microbispora oryzae</name>
    <dbReference type="NCBI Taxonomy" id="2806554"/>
    <lineage>
        <taxon>Bacteria</taxon>
        <taxon>Bacillati</taxon>
        <taxon>Actinomycetota</taxon>
        <taxon>Actinomycetes</taxon>
        <taxon>Streptosporangiales</taxon>
        <taxon>Streptosporangiaceae</taxon>
        <taxon>Microbispora</taxon>
    </lineage>
</organism>
<feature type="coiled-coil region" evidence="1">
    <location>
        <begin position="137"/>
        <end position="174"/>
    </location>
</feature>
<evidence type="ECO:0000313" key="4">
    <source>
        <dbReference type="EMBL" id="MBP2703251.1"/>
    </source>
</evidence>
<name>A0A940WLF5_9ACTN</name>
<dbReference type="InterPro" id="IPR058593">
    <property type="entry name" value="ARB_07466-like_C"/>
</dbReference>
<protein>
    <recommendedName>
        <fullName evidence="3">ARB-07466-like C-terminal domain-containing protein</fullName>
    </recommendedName>
</protein>
<evidence type="ECO:0000256" key="1">
    <source>
        <dbReference type="SAM" id="Coils"/>
    </source>
</evidence>
<gene>
    <name evidence="4" type="ORF">JOL79_05480</name>
</gene>
<proteinExistence type="predicted"/>
<feature type="domain" description="ARB-07466-like C-terminal" evidence="3">
    <location>
        <begin position="183"/>
        <end position="291"/>
    </location>
</feature>
<dbReference type="Proteomes" id="UP000674234">
    <property type="component" value="Unassembled WGS sequence"/>
</dbReference>
<keyword evidence="2" id="KW-0732">Signal</keyword>
<feature type="chain" id="PRO_5039614930" description="ARB-07466-like C-terminal domain-containing protein" evidence="2">
    <location>
        <begin position="25"/>
        <end position="299"/>
    </location>
</feature>
<accession>A0A940WLF5</accession>
<dbReference type="AlphaFoldDB" id="A0A940WLF5"/>
<dbReference type="Pfam" id="PF26571">
    <property type="entry name" value="VldE"/>
    <property type="match status" value="1"/>
</dbReference>
<evidence type="ECO:0000256" key="2">
    <source>
        <dbReference type="SAM" id="SignalP"/>
    </source>
</evidence>
<keyword evidence="1" id="KW-0175">Coiled coil</keyword>
<evidence type="ECO:0000313" key="5">
    <source>
        <dbReference type="Proteomes" id="UP000674234"/>
    </source>
</evidence>
<feature type="signal peptide" evidence="2">
    <location>
        <begin position="1"/>
        <end position="24"/>
    </location>
</feature>
<reference evidence="4" key="1">
    <citation type="submission" date="2021-02" db="EMBL/GenBank/DDBJ databases">
        <title>Draft genome sequence of Microbispora sp. RL4-1S isolated from rice leaves in Thailand.</title>
        <authorList>
            <person name="Muangham S."/>
            <person name="Duangmal K."/>
        </authorList>
    </citation>
    <scope>NUCLEOTIDE SEQUENCE</scope>
    <source>
        <strain evidence="4">RL4-1S</strain>
    </source>
</reference>